<keyword evidence="5" id="KW-0010">Activator</keyword>
<dbReference type="Pfam" id="PF08879">
    <property type="entry name" value="WRC"/>
    <property type="match status" value="1"/>
</dbReference>
<evidence type="ECO:0000256" key="3">
    <source>
        <dbReference type="ARBA" id="ARBA00023242"/>
    </source>
</evidence>
<name>A0A8X7NZ07_BRACI</name>
<keyword evidence="5" id="KW-0805">Transcription regulation</keyword>
<dbReference type="PANTHER" id="PTHR31602:SF3">
    <property type="entry name" value="GROWTH-REGULATING FACTOR 8"/>
    <property type="match status" value="1"/>
</dbReference>
<evidence type="ECO:0000259" key="8">
    <source>
        <dbReference type="PROSITE" id="PS51667"/>
    </source>
</evidence>
<feature type="short sequence motif" description="Bipartite nuclear localization signal" evidence="4">
    <location>
        <begin position="216"/>
        <end position="223"/>
    </location>
</feature>
<evidence type="ECO:0000313" key="9">
    <source>
        <dbReference type="EMBL" id="KAG2242006.1"/>
    </source>
</evidence>
<keyword evidence="5" id="KW-0804">Transcription</keyword>
<comment type="similarity">
    <text evidence="2 5">Belongs to the GRF family.</text>
</comment>
<dbReference type="InterPro" id="IPR014978">
    <property type="entry name" value="Gln-Leu-Gln_QLQ"/>
</dbReference>
<dbReference type="AlphaFoldDB" id="A0A8X7NZ07"/>
<evidence type="ECO:0000313" key="10">
    <source>
        <dbReference type="Proteomes" id="UP000886595"/>
    </source>
</evidence>
<dbReference type="PROSITE" id="PS51667">
    <property type="entry name" value="WRC"/>
    <property type="match status" value="1"/>
</dbReference>
<evidence type="ECO:0000256" key="4">
    <source>
        <dbReference type="PROSITE-ProRule" id="PRU01002"/>
    </source>
</evidence>
<dbReference type="GO" id="GO:0006355">
    <property type="term" value="P:regulation of DNA-templated transcription"/>
    <property type="evidence" value="ECO:0007669"/>
    <property type="project" value="InterPro"/>
</dbReference>
<proteinExistence type="inferred from homology"/>
<dbReference type="PANTHER" id="PTHR31602">
    <property type="entry name" value="GROWTH-REGULATING FACTOR 5"/>
    <property type="match status" value="1"/>
</dbReference>
<evidence type="ECO:0000256" key="6">
    <source>
        <dbReference type="SAM" id="MobiDB-lite"/>
    </source>
</evidence>
<feature type="compositionally biased region" description="Basic and acidic residues" evidence="6">
    <location>
        <begin position="224"/>
        <end position="237"/>
    </location>
</feature>
<sequence>MGTRAGRSKEDFVGGGGLGFGVVEQHYHKDVMVPSHHYHTYSSPSSASFCYCSNGVGVDSMFSASSNQSYTASLGEMFPLSGSNSAAVSVADPFFTLSSSGEMGRSMSEKEGVAFSEAQWQELERQRNIFKYIMASLPVPSELLTPFPKNPSNTNNQDVTVARGGSLKLGIASNASNNSHTADMEPWRCKRTDGKKWRCSRNVVPDQKYCERHAHKSRPRSRKHVETPSSHHNETRTTKNVASQFATAYPQFYGQPLSQFSAVSTLPPASSSYDHHHRGLRWLMKEGDSMATLNPEIQETAQLKVGSSRELKRGFEYDLNYRQNEPLVDQSFGVLEGLLKGEQDEAMGSSLTLSMAGGGMEEAAEGRIQHQWISHEGPSWLCSTTPGGPLAEALCLGVSNNPSTSTTTSSCSRSSS</sequence>
<dbReference type="OrthoDB" id="1937002at2759"/>
<feature type="short sequence motif" description="Bipartite nuclear localization signal" evidence="4">
    <location>
        <begin position="188"/>
        <end position="198"/>
    </location>
</feature>
<keyword evidence="10" id="KW-1185">Reference proteome</keyword>
<evidence type="ECO:0000256" key="2">
    <source>
        <dbReference type="ARBA" id="ARBA00008122"/>
    </source>
</evidence>
<dbReference type="InterPro" id="IPR014977">
    <property type="entry name" value="WRC_dom"/>
</dbReference>
<keyword evidence="3 4" id="KW-0539">Nucleus</keyword>
<dbReference type="GO" id="GO:0006351">
    <property type="term" value="P:DNA-templated transcription"/>
    <property type="evidence" value="ECO:0007669"/>
    <property type="project" value="UniProtKB-UniRule"/>
</dbReference>
<comment type="subcellular location">
    <subcellularLocation>
        <location evidence="1 4 5">Nucleus</location>
    </subcellularLocation>
</comment>
<evidence type="ECO:0000256" key="5">
    <source>
        <dbReference type="RuleBase" id="RU367127"/>
    </source>
</evidence>
<dbReference type="GO" id="GO:0099402">
    <property type="term" value="P:plant organ development"/>
    <property type="evidence" value="ECO:0007669"/>
    <property type="project" value="UniProtKB-ARBA"/>
</dbReference>
<dbReference type="GO" id="GO:0005634">
    <property type="term" value="C:nucleus"/>
    <property type="evidence" value="ECO:0007669"/>
    <property type="project" value="UniProtKB-SubCell"/>
</dbReference>
<feature type="region of interest" description="Disordered" evidence="6">
    <location>
        <begin position="211"/>
        <end position="239"/>
    </location>
</feature>
<comment type="function">
    <text evidence="5">Transcription activator.</text>
</comment>
<dbReference type="Pfam" id="PF08880">
    <property type="entry name" value="QLQ"/>
    <property type="match status" value="1"/>
</dbReference>
<feature type="compositionally biased region" description="Basic residues" evidence="6">
    <location>
        <begin position="213"/>
        <end position="223"/>
    </location>
</feature>
<dbReference type="GO" id="GO:0005524">
    <property type="term" value="F:ATP binding"/>
    <property type="evidence" value="ECO:0007669"/>
    <property type="project" value="UniProtKB-UniRule"/>
</dbReference>
<feature type="domain" description="QLQ" evidence="7">
    <location>
        <begin position="114"/>
        <end position="149"/>
    </location>
</feature>
<dbReference type="SMART" id="SM00951">
    <property type="entry name" value="QLQ"/>
    <property type="match status" value="1"/>
</dbReference>
<gene>
    <name evidence="9" type="ORF">Bca52824_096150</name>
</gene>
<reference evidence="9 10" key="1">
    <citation type="submission" date="2020-02" db="EMBL/GenBank/DDBJ databases">
        <authorList>
            <person name="Ma Q."/>
            <person name="Huang Y."/>
            <person name="Song X."/>
            <person name="Pei D."/>
        </authorList>
    </citation>
    <scope>NUCLEOTIDE SEQUENCE [LARGE SCALE GENOMIC DNA]</scope>
    <source>
        <strain evidence="9">Sxm20200214</strain>
        <tissue evidence="9">Leaf</tissue>
    </source>
</reference>
<comment type="domain">
    <text evidence="5">The QLQ domain and WRC domain may be involved in protein-protein interaction and DNA-binding, respectively.</text>
</comment>
<evidence type="ECO:0000259" key="7">
    <source>
        <dbReference type="PROSITE" id="PS51666"/>
    </source>
</evidence>
<protein>
    <recommendedName>
        <fullName evidence="5">Growth-regulating factor</fullName>
    </recommendedName>
</protein>
<feature type="domain" description="WRC" evidence="8">
    <location>
        <begin position="183"/>
        <end position="227"/>
    </location>
</feature>
<dbReference type="InterPro" id="IPR031137">
    <property type="entry name" value="GRF"/>
</dbReference>
<dbReference type="PROSITE" id="PS51666">
    <property type="entry name" value="QLQ"/>
    <property type="match status" value="1"/>
</dbReference>
<dbReference type="Proteomes" id="UP000886595">
    <property type="component" value="Unassembled WGS sequence"/>
</dbReference>
<dbReference type="EMBL" id="JAAMPC010000710">
    <property type="protein sequence ID" value="KAG2242006.1"/>
    <property type="molecule type" value="Genomic_DNA"/>
</dbReference>
<accession>A0A8X7NZ07</accession>
<comment type="caution">
    <text evidence="9">The sequence shown here is derived from an EMBL/GenBank/DDBJ whole genome shotgun (WGS) entry which is preliminary data.</text>
</comment>
<evidence type="ECO:0000256" key="1">
    <source>
        <dbReference type="ARBA" id="ARBA00004123"/>
    </source>
</evidence>
<organism evidence="9 10">
    <name type="scientific">Brassica carinata</name>
    <name type="common">Ethiopian mustard</name>
    <name type="synonym">Abyssinian cabbage</name>
    <dbReference type="NCBI Taxonomy" id="52824"/>
    <lineage>
        <taxon>Eukaryota</taxon>
        <taxon>Viridiplantae</taxon>
        <taxon>Streptophyta</taxon>
        <taxon>Embryophyta</taxon>
        <taxon>Tracheophyta</taxon>
        <taxon>Spermatophyta</taxon>
        <taxon>Magnoliopsida</taxon>
        <taxon>eudicotyledons</taxon>
        <taxon>Gunneridae</taxon>
        <taxon>Pentapetalae</taxon>
        <taxon>rosids</taxon>
        <taxon>malvids</taxon>
        <taxon>Brassicales</taxon>
        <taxon>Brassicaceae</taxon>
        <taxon>Brassiceae</taxon>
        <taxon>Brassica</taxon>
    </lineage>
</organism>